<dbReference type="OrthoDB" id="9815677at2"/>
<dbReference type="STRING" id="471853.Bcav_4050"/>
<reference evidence="3 4" key="1">
    <citation type="journal article" date="2009" name="Stand. Genomic Sci.">
        <title>Complete genome sequence of Beutenbergia cavernae type strain (HKI 0122).</title>
        <authorList>
            <person name="Land M."/>
            <person name="Pukall R."/>
            <person name="Abt B."/>
            <person name="Goker M."/>
            <person name="Rohde M."/>
            <person name="Glavina Del Rio T."/>
            <person name="Tice H."/>
            <person name="Copeland A."/>
            <person name="Cheng J.F."/>
            <person name="Lucas S."/>
            <person name="Chen F."/>
            <person name="Nolan M."/>
            <person name="Bruce D."/>
            <person name="Goodwin L."/>
            <person name="Pitluck S."/>
            <person name="Ivanova N."/>
            <person name="Mavromatis K."/>
            <person name="Ovchinnikova G."/>
            <person name="Pati A."/>
            <person name="Chen A."/>
            <person name="Palaniappan K."/>
            <person name="Hauser L."/>
            <person name="Chang Y.J."/>
            <person name="Jefferies C.C."/>
            <person name="Saunders E."/>
            <person name="Brettin T."/>
            <person name="Detter J.C."/>
            <person name="Han C."/>
            <person name="Chain P."/>
            <person name="Bristow J."/>
            <person name="Eisen J.A."/>
            <person name="Markowitz V."/>
            <person name="Hugenholtz P."/>
            <person name="Kyrpides N.C."/>
            <person name="Klenk H.P."/>
            <person name="Lapidus A."/>
        </authorList>
    </citation>
    <scope>NUCLEOTIDE SEQUENCE [LARGE SCALE GENOMIC DNA]</scope>
    <source>
        <strain evidence="4">ATCC BAA-8 / DSM 12333 / NBRC 16432</strain>
    </source>
</reference>
<keyword evidence="4" id="KW-1185">Reference proteome</keyword>
<evidence type="ECO:0000256" key="1">
    <source>
        <dbReference type="ARBA" id="ARBA00007768"/>
    </source>
</evidence>
<organism evidence="3 4">
    <name type="scientific">Beutenbergia cavernae (strain ATCC BAA-8 / DSM 12333 / CCUG 43141 / JCM 11478 / NBRC 16432 / NCIMB 13614 / HKI 0122)</name>
    <dbReference type="NCBI Taxonomy" id="471853"/>
    <lineage>
        <taxon>Bacteria</taxon>
        <taxon>Bacillati</taxon>
        <taxon>Actinomycetota</taxon>
        <taxon>Actinomycetes</taxon>
        <taxon>Micrococcales</taxon>
        <taxon>Beutenbergiaceae</taxon>
        <taxon>Beutenbergia</taxon>
    </lineage>
</organism>
<evidence type="ECO:0000256" key="2">
    <source>
        <dbReference type="HAMAP-Rule" id="MF_00795"/>
    </source>
</evidence>
<proteinExistence type="inferred from homology"/>
<dbReference type="Proteomes" id="UP000007962">
    <property type="component" value="Chromosome"/>
</dbReference>
<dbReference type="eggNOG" id="COG3142">
    <property type="taxonomic scope" value="Bacteria"/>
</dbReference>
<evidence type="ECO:0000313" key="3">
    <source>
        <dbReference type="EMBL" id="ACQ82291.1"/>
    </source>
</evidence>
<evidence type="ECO:0000313" key="4">
    <source>
        <dbReference type="Proteomes" id="UP000007962"/>
    </source>
</evidence>
<gene>
    <name evidence="2" type="primary">cutC</name>
    <name evidence="3" type="ordered locus">Bcav_4050</name>
</gene>
<dbReference type="Gene3D" id="3.20.20.380">
    <property type="entry name" value="Copper homeostasis (CutC) domain"/>
    <property type="match status" value="1"/>
</dbReference>
<comment type="caution">
    <text evidence="2">Once thought to be involved in copper homeostasis, experiments in E.coli have shown this is not the case.</text>
</comment>
<dbReference type="RefSeq" id="WP_015884528.1">
    <property type="nucleotide sequence ID" value="NC_012669.1"/>
</dbReference>
<name>C5C5F1_BEUC1</name>
<dbReference type="KEGG" id="bcv:Bcav_4050"/>
<comment type="subcellular location">
    <subcellularLocation>
        <location evidence="2">Cytoplasm</location>
    </subcellularLocation>
</comment>
<dbReference type="InterPro" id="IPR036822">
    <property type="entry name" value="CutC-like_dom_sf"/>
</dbReference>
<dbReference type="AlphaFoldDB" id="C5C5F1"/>
<dbReference type="SUPFAM" id="SSF110395">
    <property type="entry name" value="CutC-like"/>
    <property type="match status" value="1"/>
</dbReference>
<dbReference type="GO" id="GO:0005507">
    <property type="term" value="F:copper ion binding"/>
    <property type="evidence" value="ECO:0007669"/>
    <property type="project" value="TreeGrafter"/>
</dbReference>
<accession>C5C5F1</accession>
<protein>
    <recommendedName>
        <fullName evidence="2">PF03932 family protein CutC</fullName>
    </recommendedName>
</protein>
<dbReference type="InterPro" id="IPR005627">
    <property type="entry name" value="CutC-like"/>
</dbReference>
<dbReference type="EMBL" id="CP001618">
    <property type="protein sequence ID" value="ACQ82291.1"/>
    <property type="molecule type" value="Genomic_DNA"/>
</dbReference>
<dbReference type="PANTHER" id="PTHR12598:SF0">
    <property type="entry name" value="COPPER HOMEOSTASIS PROTEIN CUTC HOMOLOG"/>
    <property type="match status" value="1"/>
</dbReference>
<dbReference type="Pfam" id="PF03932">
    <property type="entry name" value="CutC"/>
    <property type="match status" value="1"/>
</dbReference>
<dbReference type="GO" id="GO:0005737">
    <property type="term" value="C:cytoplasm"/>
    <property type="evidence" value="ECO:0007669"/>
    <property type="project" value="UniProtKB-SubCell"/>
</dbReference>
<sequence>MDETRTPRLELAIQDHVAVTTARSMGADRVELCSALGSTGGVTPSQGLVELTVEAARPSLLDAPLGVHVLVRPRPGGFVYDVNELELMEQDVRAARAAGADGVVVGALRIDGSLDTHAMRVLVDAAAGAAVTFHRAFDVMPDLVEAIDVLAGLGVTRVLTSGGALRAVTAVDRFRRLVLEADGRIEIMAGGGVQPEDVPVLLGAGVDAVHLSARRVVVDDGGPGGGSATGYDQTDGDLALAAGQAFRQWCESTA</sequence>
<keyword evidence="2" id="KW-0963">Cytoplasm</keyword>
<dbReference type="HOGENOM" id="CLU_050555_3_1_11"/>
<dbReference type="PANTHER" id="PTHR12598">
    <property type="entry name" value="COPPER HOMEOSTASIS PROTEIN CUTC"/>
    <property type="match status" value="1"/>
</dbReference>
<comment type="similarity">
    <text evidence="1 2">Belongs to the CutC family.</text>
</comment>
<dbReference type="HAMAP" id="MF_00795">
    <property type="entry name" value="CutC"/>
    <property type="match status" value="1"/>
</dbReference>